<proteinExistence type="predicted"/>
<dbReference type="Proteomes" id="UP001243375">
    <property type="component" value="Unassembled WGS sequence"/>
</dbReference>
<sequence>MHRPTRRLRFYKPEGSDVNPLANNPPPSEEPSAPAICVKASRRRWTDSISAPRSSDAQSSSQQPSVATGTPISKGTPETLRTLELNWRDRRRAKLEDITLQRVMGVEKGGDLHAEIAQGKTRKHVEVRSQPPADRPIKQSTRPEQEQPSEAIASSSRVGRRINGLQTQAVPSSSNVNSPAELVRDARLSVQGNEKRTSTTVTPAVKAQASRRNLADPLENTLNPALGLPSSPASCLPPSLLPSSAKRPSAIVQGTATPRRISILREPSSWQTDDAKQSSSRQSTSSSIRSAVHNRRYTNSLYPITVSPLPAREYPLSSTATLIVYAYEQDWSVNIPSQDGSPEGQSGSSRSRPVMSALTASERIDILDEGNTMRIKSRLKGSAKVKPSRYLRFGERDRWSEADRRRWTLSQILVDRLKRRTRRVCSQSFLCPKIWLADSST</sequence>
<evidence type="ECO:0000313" key="2">
    <source>
        <dbReference type="Proteomes" id="UP001243375"/>
    </source>
</evidence>
<evidence type="ECO:0000313" key="1">
    <source>
        <dbReference type="EMBL" id="KAJ9116994.1"/>
    </source>
</evidence>
<reference evidence="1" key="1">
    <citation type="submission" date="2023-04" db="EMBL/GenBank/DDBJ databases">
        <title>Draft Genome sequencing of Naganishia species isolated from polar environments using Oxford Nanopore Technology.</title>
        <authorList>
            <person name="Leo P."/>
            <person name="Venkateswaran K."/>
        </authorList>
    </citation>
    <scope>NUCLEOTIDE SEQUENCE</scope>
    <source>
        <strain evidence="1">MNA-CCFEE 5425</strain>
    </source>
</reference>
<name>A0ACC2WYV9_9TREE</name>
<accession>A0ACC2WYV9</accession>
<organism evidence="1 2">
    <name type="scientific">Naganishia vaughanmartiniae</name>
    <dbReference type="NCBI Taxonomy" id="1424756"/>
    <lineage>
        <taxon>Eukaryota</taxon>
        <taxon>Fungi</taxon>
        <taxon>Dikarya</taxon>
        <taxon>Basidiomycota</taxon>
        <taxon>Agaricomycotina</taxon>
        <taxon>Tremellomycetes</taxon>
        <taxon>Filobasidiales</taxon>
        <taxon>Filobasidiaceae</taxon>
        <taxon>Naganishia</taxon>
    </lineage>
</organism>
<gene>
    <name evidence="1" type="ORF">QFC22_004652</name>
</gene>
<keyword evidence="2" id="KW-1185">Reference proteome</keyword>
<protein>
    <submittedName>
        <fullName evidence="1">Uncharacterized protein</fullName>
    </submittedName>
</protein>
<dbReference type="EMBL" id="JASBWU010000013">
    <property type="protein sequence ID" value="KAJ9116994.1"/>
    <property type="molecule type" value="Genomic_DNA"/>
</dbReference>
<comment type="caution">
    <text evidence="1">The sequence shown here is derived from an EMBL/GenBank/DDBJ whole genome shotgun (WGS) entry which is preliminary data.</text>
</comment>